<dbReference type="PANTHER" id="PTHR11908:SF132">
    <property type="entry name" value="ALDEHYDE OXIDASE 1-RELATED"/>
    <property type="match status" value="1"/>
</dbReference>
<dbReference type="InterPro" id="IPR016208">
    <property type="entry name" value="Ald_Oxase/xanthine_DH-like"/>
</dbReference>
<dbReference type="AlphaFoldDB" id="A0A0F9YQI2"/>
<dbReference type="InterPro" id="IPR000674">
    <property type="entry name" value="Ald_Oxase/Xan_DH_a/b"/>
</dbReference>
<gene>
    <name evidence="4" type="ORF">LCGC14_0061500</name>
</gene>
<evidence type="ECO:0000313" key="4">
    <source>
        <dbReference type="EMBL" id="KKO06964.1"/>
    </source>
</evidence>
<name>A0A0F9YQI2_9ZZZZ</name>
<dbReference type="GO" id="GO:0005506">
    <property type="term" value="F:iron ion binding"/>
    <property type="evidence" value="ECO:0007669"/>
    <property type="project" value="InterPro"/>
</dbReference>
<feature type="domain" description="Aldehyde oxidase/xanthine dehydrogenase a/b hammerhead" evidence="3">
    <location>
        <begin position="26"/>
        <end position="141"/>
    </location>
</feature>
<dbReference type="Pfam" id="PF02738">
    <property type="entry name" value="MoCoBD_1"/>
    <property type="match status" value="1"/>
</dbReference>
<dbReference type="Gene3D" id="3.90.1170.50">
    <property type="entry name" value="Aldehyde oxidase/xanthine dehydrogenase, a/b hammerhead"/>
    <property type="match status" value="1"/>
</dbReference>
<dbReference type="SUPFAM" id="SSF56003">
    <property type="entry name" value="Molybdenum cofactor-binding domain"/>
    <property type="match status" value="1"/>
</dbReference>
<proteinExistence type="predicted"/>
<dbReference type="SUPFAM" id="SSF54665">
    <property type="entry name" value="CO dehydrogenase molybdoprotein N-domain-like"/>
    <property type="match status" value="1"/>
</dbReference>
<reference evidence="4" key="1">
    <citation type="journal article" date="2015" name="Nature">
        <title>Complex archaea that bridge the gap between prokaryotes and eukaryotes.</title>
        <authorList>
            <person name="Spang A."/>
            <person name="Saw J.H."/>
            <person name="Jorgensen S.L."/>
            <person name="Zaremba-Niedzwiedzka K."/>
            <person name="Martijn J."/>
            <person name="Lind A.E."/>
            <person name="van Eijk R."/>
            <person name="Schleper C."/>
            <person name="Guy L."/>
            <person name="Ettema T.J."/>
        </authorList>
    </citation>
    <scope>NUCLEOTIDE SEQUENCE</scope>
</reference>
<evidence type="ECO:0000259" key="3">
    <source>
        <dbReference type="SMART" id="SM01008"/>
    </source>
</evidence>
<dbReference type="Gene3D" id="3.30.365.10">
    <property type="entry name" value="Aldehyde oxidase/xanthine dehydrogenase, molybdopterin binding domain"/>
    <property type="match status" value="4"/>
</dbReference>
<dbReference type="Pfam" id="PF01315">
    <property type="entry name" value="Ald_Xan_dh_C"/>
    <property type="match status" value="1"/>
</dbReference>
<evidence type="ECO:0000256" key="2">
    <source>
        <dbReference type="ARBA" id="ARBA00023002"/>
    </source>
</evidence>
<dbReference type="GO" id="GO:0016491">
    <property type="term" value="F:oxidoreductase activity"/>
    <property type="evidence" value="ECO:0007669"/>
    <property type="project" value="UniProtKB-KW"/>
</dbReference>
<dbReference type="Pfam" id="PF20256">
    <property type="entry name" value="MoCoBD_2"/>
    <property type="match status" value="1"/>
</dbReference>
<dbReference type="InterPro" id="IPR037165">
    <property type="entry name" value="AldOxase/xan_DH_Mopterin-bd_sf"/>
</dbReference>
<keyword evidence="2" id="KW-0560">Oxidoreductase</keyword>
<dbReference type="InterPro" id="IPR046867">
    <property type="entry name" value="AldOxase/xan_DH_MoCoBD2"/>
</dbReference>
<accession>A0A0F9YQI2</accession>
<dbReference type="InterPro" id="IPR008274">
    <property type="entry name" value="AldOxase/xan_DH_MoCoBD1"/>
</dbReference>
<dbReference type="InterPro" id="IPR036856">
    <property type="entry name" value="Ald_Oxase/Xan_DH_a/b_sf"/>
</dbReference>
<dbReference type="PANTHER" id="PTHR11908">
    <property type="entry name" value="XANTHINE DEHYDROGENASE"/>
    <property type="match status" value="1"/>
</dbReference>
<organism evidence="4">
    <name type="scientific">marine sediment metagenome</name>
    <dbReference type="NCBI Taxonomy" id="412755"/>
    <lineage>
        <taxon>unclassified sequences</taxon>
        <taxon>metagenomes</taxon>
        <taxon>ecological metagenomes</taxon>
    </lineage>
</organism>
<evidence type="ECO:0000256" key="1">
    <source>
        <dbReference type="ARBA" id="ARBA00022505"/>
    </source>
</evidence>
<dbReference type="SMART" id="SM01008">
    <property type="entry name" value="Ald_Xan_dh_C"/>
    <property type="match status" value="1"/>
</dbReference>
<protein>
    <recommendedName>
        <fullName evidence="3">Aldehyde oxidase/xanthine dehydrogenase a/b hammerhead domain-containing protein</fullName>
    </recommendedName>
</protein>
<keyword evidence="1" id="KW-0500">Molybdenum</keyword>
<comment type="caution">
    <text evidence="4">The sequence shown here is derived from an EMBL/GenBank/DDBJ whole genome shotgun (WGS) entry which is preliminary data.</text>
</comment>
<sequence>MKHATKKPLRSVGTRPVRPDGIDKVTGRALFSADFNLPDALHGAVLRSPFAHARILSIDTTRALALAGVKAVVTASDMPAIPDDKVMINAQPPDFRDMSANILAREKVLYEGHAIAAVAAKDAETANRALQLIDIEYEVLPHVIDVQQAMEPGAPLLHENLITKGINPAPVQASNIASRHEQVHGDVELGFAQADIILTEEFTTQPVHQGYIEPHACLARVASDGQTEIWCSSQGQFMVRAYCARLLDMPLSQIRVMPLEIGGGFGGKTTVYLEPLAVLLSRKSGLPVKMQMSRADVFRATGPAPGSYISMKIGARKDGTLVAAQGILCYQAGAFAGSPVRLGCMTAFAPYDIANVKLIGYDIVVNRPKSAAYRAPGAPMASFAAESLIDMLAQRLDMDPIDLRIRNAAREGTRTAYGPSFKEIGYLETLEAARAHPHYAAPLGKNQGRGVASGFWFNIGGQSSAALTLNEDGTVMVATGNPDIGGSRASMALMAAEVLQIDVSQVRPQIVDTSSIAYSDLTGGSRVTFAVGMAVIQAASDMVVKLQERAATLWDVSVEHVRWQDGCAVTDVEGREERLSLAALAAQTAKTGGPIAAHVSLNAQGAGPGFGTHICDVEVDPDTGRVTVLRYTAVQDVGKAVHPSYVEGQLQGGAAQGIGWALNEAYMYDENGAQLNPGFLDYRVPVASDLPMIDTVLVEVPNPRHPFGVRGVGEVPIIPPLGAVANAVSRASGVRHVDLPMSPPAVLKAIQRAARRRR</sequence>
<dbReference type="EMBL" id="LAZR01000014">
    <property type="protein sequence ID" value="KKO06964.1"/>
    <property type="molecule type" value="Genomic_DNA"/>
</dbReference>